<accession>A0A8J6JAT4</accession>
<keyword evidence="3" id="KW-0862">Zinc</keyword>
<sequence>MSDHPGRIPRVLLEGQPAARALVKGDGSHPELRGEVLFYPYQEGSLLLVRAAGFPADGFYGFHIHELGDCCTGGDIPFYCAGGHYNPQGREHPDHAGDLPVLLASGGRAYTILYTGRFRPWEVLDRSVVFHDHPDDYRSQPAGDSGGRIACGPIEAV</sequence>
<gene>
    <name evidence="5" type="ORF">H8S62_03020</name>
</gene>
<dbReference type="InterPro" id="IPR024134">
    <property type="entry name" value="SOD_Cu/Zn_/chaperone"/>
</dbReference>
<dbReference type="Gene3D" id="2.60.40.200">
    <property type="entry name" value="Superoxide dismutase, copper/zinc binding domain"/>
    <property type="match status" value="1"/>
</dbReference>
<keyword evidence="3" id="KW-0560">Oxidoreductase</keyword>
<comment type="cofactor">
    <cofactor evidence="3">
        <name>Cu cation</name>
        <dbReference type="ChEBI" id="CHEBI:23378"/>
    </cofactor>
    <text evidence="3">Binds 1 copper ion per subunit.</text>
</comment>
<evidence type="ECO:0000313" key="5">
    <source>
        <dbReference type="EMBL" id="MBC5735986.1"/>
    </source>
</evidence>
<protein>
    <recommendedName>
        <fullName evidence="3">Superoxide dismutase [Cu-Zn]</fullName>
        <ecNumber evidence="3">1.15.1.1</ecNumber>
    </recommendedName>
</protein>
<feature type="domain" description="Superoxide dismutase copper/zinc binding" evidence="4">
    <location>
        <begin position="33"/>
        <end position="154"/>
    </location>
</feature>
<dbReference type="InterPro" id="IPR018152">
    <property type="entry name" value="SOD_Cu/Zn_BS"/>
</dbReference>
<comment type="caution">
    <text evidence="5">The sequence shown here is derived from an EMBL/GenBank/DDBJ whole genome shotgun (WGS) entry which is preliminary data.</text>
</comment>
<proteinExistence type="inferred from homology"/>
<dbReference type="Pfam" id="PF00080">
    <property type="entry name" value="Sod_Cu"/>
    <property type="match status" value="1"/>
</dbReference>
<organism evidence="5 6">
    <name type="scientific">Lawsonibacter faecis</name>
    <dbReference type="NCBI Taxonomy" id="2763052"/>
    <lineage>
        <taxon>Bacteria</taxon>
        <taxon>Bacillati</taxon>
        <taxon>Bacillota</taxon>
        <taxon>Clostridia</taxon>
        <taxon>Eubacteriales</taxon>
        <taxon>Oscillospiraceae</taxon>
        <taxon>Lawsonibacter</taxon>
    </lineage>
</organism>
<evidence type="ECO:0000256" key="2">
    <source>
        <dbReference type="ARBA" id="ARBA00024900"/>
    </source>
</evidence>
<dbReference type="EC" id="1.15.1.1" evidence="3"/>
<dbReference type="RefSeq" id="WP_155149484.1">
    <property type="nucleotide sequence ID" value="NZ_JACOPQ010000002.1"/>
</dbReference>
<dbReference type="InterPro" id="IPR001424">
    <property type="entry name" value="SOD_Cu_Zn_dom"/>
</dbReference>
<dbReference type="InterPro" id="IPR036423">
    <property type="entry name" value="SOD-like_Cu/Zn_dom_sf"/>
</dbReference>
<evidence type="ECO:0000256" key="1">
    <source>
        <dbReference type="ARBA" id="ARBA00010457"/>
    </source>
</evidence>
<reference evidence="5" key="1">
    <citation type="submission" date="2020-08" db="EMBL/GenBank/DDBJ databases">
        <title>Genome public.</title>
        <authorList>
            <person name="Liu C."/>
            <person name="Sun Q."/>
        </authorList>
    </citation>
    <scope>NUCLEOTIDE SEQUENCE</scope>
    <source>
        <strain evidence="5">NSJ-52</strain>
    </source>
</reference>
<keyword evidence="3" id="KW-0479">Metal-binding</keyword>
<comment type="catalytic activity">
    <reaction evidence="3">
        <text>2 superoxide + 2 H(+) = H2O2 + O2</text>
        <dbReference type="Rhea" id="RHEA:20696"/>
        <dbReference type="ChEBI" id="CHEBI:15378"/>
        <dbReference type="ChEBI" id="CHEBI:15379"/>
        <dbReference type="ChEBI" id="CHEBI:16240"/>
        <dbReference type="ChEBI" id="CHEBI:18421"/>
        <dbReference type="EC" id="1.15.1.1"/>
    </reaction>
</comment>
<dbReference type="GO" id="GO:0004784">
    <property type="term" value="F:superoxide dismutase activity"/>
    <property type="evidence" value="ECO:0007669"/>
    <property type="project" value="UniProtKB-EC"/>
</dbReference>
<dbReference type="Proteomes" id="UP000607645">
    <property type="component" value="Unassembled WGS sequence"/>
</dbReference>
<evidence type="ECO:0000259" key="4">
    <source>
        <dbReference type="Pfam" id="PF00080"/>
    </source>
</evidence>
<keyword evidence="6" id="KW-1185">Reference proteome</keyword>
<comment type="cofactor">
    <cofactor evidence="3">
        <name>Zn(2+)</name>
        <dbReference type="ChEBI" id="CHEBI:29105"/>
    </cofactor>
    <text evidence="3">Binds 1 zinc ion per subunit.</text>
</comment>
<keyword evidence="3" id="KW-0186">Copper</keyword>
<dbReference type="GO" id="GO:0005507">
    <property type="term" value="F:copper ion binding"/>
    <property type="evidence" value="ECO:0007669"/>
    <property type="project" value="InterPro"/>
</dbReference>
<evidence type="ECO:0000256" key="3">
    <source>
        <dbReference type="RuleBase" id="RU000393"/>
    </source>
</evidence>
<dbReference type="PROSITE" id="PS00332">
    <property type="entry name" value="SOD_CU_ZN_2"/>
    <property type="match status" value="1"/>
</dbReference>
<evidence type="ECO:0000313" key="6">
    <source>
        <dbReference type="Proteomes" id="UP000607645"/>
    </source>
</evidence>
<comment type="similarity">
    <text evidence="1 3">Belongs to the Cu-Zn superoxide dismutase family.</text>
</comment>
<dbReference type="EMBL" id="JACOPQ010000002">
    <property type="protein sequence ID" value="MBC5735986.1"/>
    <property type="molecule type" value="Genomic_DNA"/>
</dbReference>
<name>A0A8J6JAT4_9FIRM</name>
<dbReference type="SUPFAM" id="SSF49329">
    <property type="entry name" value="Cu,Zn superoxide dismutase-like"/>
    <property type="match status" value="1"/>
</dbReference>
<comment type="function">
    <text evidence="2">Destroys radicals which are normally produced within the cells and which are toxic to biological systems. May play a role in favoring mycobacterial survival in phagocytes.</text>
</comment>
<dbReference type="PANTHER" id="PTHR10003">
    <property type="entry name" value="SUPEROXIDE DISMUTASE CU-ZN -RELATED"/>
    <property type="match status" value="1"/>
</dbReference>
<dbReference type="AlphaFoldDB" id="A0A8J6JAT4"/>